<evidence type="ECO:0000313" key="2">
    <source>
        <dbReference type="EMBL" id="GAA4559153.1"/>
    </source>
</evidence>
<proteinExistence type="predicted"/>
<comment type="caution">
    <text evidence="2">The sequence shown here is derived from an EMBL/GenBank/DDBJ whole genome shotgun (WGS) entry which is preliminary data.</text>
</comment>
<evidence type="ECO:0000313" key="3">
    <source>
        <dbReference type="Proteomes" id="UP001501598"/>
    </source>
</evidence>
<feature type="compositionally biased region" description="Basic and acidic residues" evidence="1">
    <location>
        <begin position="1"/>
        <end position="23"/>
    </location>
</feature>
<gene>
    <name evidence="2" type="ORF">GCM10023175_66570</name>
</gene>
<dbReference type="EMBL" id="BAABGT010000117">
    <property type="protein sequence ID" value="GAA4559153.1"/>
    <property type="molecule type" value="Genomic_DNA"/>
</dbReference>
<reference evidence="3" key="1">
    <citation type="journal article" date="2019" name="Int. J. Syst. Evol. Microbiol.">
        <title>The Global Catalogue of Microorganisms (GCM) 10K type strain sequencing project: providing services to taxonomists for standard genome sequencing and annotation.</title>
        <authorList>
            <consortium name="The Broad Institute Genomics Platform"/>
            <consortium name="The Broad Institute Genome Sequencing Center for Infectious Disease"/>
            <person name="Wu L."/>
            <person name="Ma J."/>
        </authorList>
    </citation>
    <scope>NUCLEOTIDE SEQUENCE [LARGE SCALE GENOMIC DNA]</scope>
    <source>
        <strain evidence="3">JCM 17906</strain>
    </source>
</reference>
<evidence type="ECO:0000256" key="1">
    <source>
        <dbReference type="SAM" id="MobiDB-lite"/>
    </source>
</evidence>
<protein>
    <recommendedName>
        <fullName evidence="4">Autophagy-related protein 2</fullName>
    </recommendedName>
</protein>
<name>A0ABP8S346_9PSEU</name>
<sequence>MTSRPDDPHDLEGTVDRLEEKVLGHTVDQTRDEDDGLEASDAQTVEPGDGGDPDTGAGAEPA</sequence>
<evidence type="ECO:0008006" key="4">
    <source>
        <dbReference type="Google" id="ProtNLM"/>
    </source>
</evidence>
<dbReference type="Proteomes" id="UP001501598">
    <property type="component" value="Unassembled WGS sequence"/>
</dbReference>
<keyword evidence="3" id="KW-1185">Reference proteome</keyword>
<accession>A0ABP8S346</accession>
<organism evidence="2 3">
    <name type="scientific">Pseudonocardia xishanensis</name>
    <dbReference type="NCBI Taxonomy" id="630995"/>
    <lineage>
        <taxon>Bacteria</taxon>
        <taxon>Bacillati</taxon>
        <taxon>Actinomycetota</taxon>
        <taxon>Actinomycetes</taxon>
        <taxon>Pseudonocardiales</taxon>
        <taxon>Pseudonocardiaceae</taxon>
        <taxon>Pseudonocardia</taxon>
    </lineage>
</organism>
<dbReference type="RefSeq" id="WP_345427157.1">
    <property type="nucleotide sequence ID" value="NZ_BAABGT010000117.1"/>
</dbReference>
<feature type="region of interest" description="Disordered" evidence="1">
    <location>
        <begin position="1"/>
        <end position="62"/>
    </location>
</feature>